<evidence type="ECO:0000313" key="1">
    <source>
        <dbReference type="EMBL" id="PIB01522.1"/>
    </source>
</evidence>
<gene>
    <name evidence="1" type="ORF">CB0940_02056</name>
</gene>
<organism evidence="1 2">
    <name type="scientific">Cercospora beticola</name>
    <name type="common">Sugarbeet leaf spot fungus</name>
    <dbReference type="NCBI Taxonomy" id="122368"/>
    <lineage>
        <taxon>Eukaryota</taxon>
        <taxon>Fungi</taxon>
        <taxon>Dikarya</taxon>
        <taxon>Ascomycota</taxon>
        <taxon>Pezizomycotina</taxon>
        <taxon>Dothideomycetes</taxon>
        <taxon>Dothideomycetidae</taxon>
        <taxon>Mycosphaerellales</taxon>
        <taxon>Mycosphaerellaceae</taxon>
        <taxon>Cercospora</taxon>
    </lineage>
</organism>
<evidence type="ECO:0000313" key="2">
    <source>
        <dbReference type="Proteomes" id="UP000230605"/>
    </source>
</evidence>
<proteinExistence type="predicted"/>
<dbReference type="EMBL" id="LKMD01000100">
    <property type="protein sequence ID" value="PIB01522.1"/>
    <property type="molecule type" value="Genomic_DNA"/>
</dbReference>
<sequence>MTYVQMRFLSVAPFHSFPCSLYISRSSSILTFLFLSSSEPISPRHPLNSHILLFPSSLSPNILLRILHNITHKRPTQQNRRLLQTLMLITQSPHTSSLQNQTRILRNIPPNPSSCQSPQNMSMSHDQYIKRFPLFLFLSIFAFRFPNRRRMKSCSNVFYQGIKTFCDLSRTLSTRTSITPNIPLPIFSHPLFPPPLPNLLRRNTLIVPIIPLPHSFRNFNLRFGFMFRCISDFPMFSPRHIFFTTQS</sequence>
<protein>
    <submittedName>
        <fullName evidence="1">Uncharacterized protein</fullName>
    </submittedName>
</protein>
<dbReference type="Proteomes" id="UP000230605">
    <property type="component" value="Chromosome 1"/>
</dbReference>
<dbReference type="AlphaFoldDB" id="A0A2G5I9Z2"/>
<comment type="caution">
    <text evidence="1">The sequence shown here is derived from an EMBL/GenBank/DDBJ whole genome shotgun (WGS) entry which is preliminary data.</text>
</comment>
<accession>A0A2G5I9Z2</accession>
<reference evidence="1 2" key="1">
    <citation type="submission" date="2015-10" db="EMBL/GenBank/DDBJ databases">
        <title>The cercosporin biosynthetic gene cluster was horizontally transferred to several fungal lineages and shown to be expanded in Cercospora beticola based on microsynteny with recipient genomes.</title>
        <authorList>
            <person name="De Jonge R."/>
            <person name="Ebert M.K."/>
            <person name="Suttle J.C."/>
            <person name="Jurick Ii W.M."/>
            <person name="Secor G.A."/>
            <person name="Thomma B.P."/>
            <person name="Van De Peer Y."/>
            <person name="Bolton M.D."/>
        </authorList>
    </citation>
    <scope>NUCLEOTIDE SEQUENCE [LARGE SCALE GENOMIC DNA]</scope>
    <source>
        <strain evidence="1 2">09-40</strain>
    </source>
</reference>
<name>A0A2G5I9Z2_CERBT</name>